<feature type="region of interest" description="Disordered" evidence="3">
    <location>
        <begin position="138"/>
        <end position="223"/>
    </location>
</feature>
<feature type="compositionally biased region" description="Polar residues" evidence="3">
    <location>
        <begin position="173"/>
        <end position="187"/>
    </location>
</feature>
<keyword evidence="5" id="KW-1185">Reference proteome</keyword>
<dbReference type="InterPro" id="IPR002068">
    <property type="entry name" value="A-crystallin/Hsp20_dom"/>
</dbReference>
<dbReference type="WBParaSite" id="PDA_v2.g15662.t1">
    <property type="protein sequence ID" value="PDA_v2.g15662.t1"/>
    <property type="gene ID" value="PDA_v2.g15662"/>
</dbReference>
<evidence type="ECO:0000256" key="2">
    <source>
        <dbReference type="RuleBase" id="RU003616"/>
    </source>
</evidence>
<organism evidence="5 6">
    <name type="scientific">Panagrolaimus davidi</name>
    <dbReference type="NCBI Taxonomy" id="227884"/>
    <lineage>
        <taxon>Eukaryota</taxon>
        <taxon>Metazoa</taxon>
        <taxon>Ecdysozoa</taxon>
        <taxon>Nematoda</taxon>
        <taxon>Chromadorea</taxon>
        <taxon>Rhabditida</taxon>
        <taxon>Tylenchina</taxon>
        <taxon>Panagrolaimomorpha</taxon>
        <taxon>Panagrolaimoidea</taxon>
        <taxon>Panagrolaimidae</taxon>
        <taxon>Panagrolaimus</taxon>
    </lineage>
</organism>
<dbReference type="CDD" id="cd06464">
    <property type="entry name" value="ACD_sHsps-like"/>
    <property type="match status" value="1"/>
</dbReference>
<proteinExistence type="inferred from homology"/>
<evidence type="ECO:0000313" key="6">
    <source>
        <dbReference type="WBParaSite" id="PDA_v2.g15662.t1"/>
    </source>
</evidence>
<reference evidence="6" key="1">
    <citation type="submission" date="2022-11" db="UniProtKB">
        <authorList>
            <consortium name="WormBaseParasite"/>
        </authorList>
    </citation>
    <scope>IDENTIFICATION</scope>
</reference>
<evidence type="ECO:0000256" key="1">
    <source>
        <dbReference type="PROSITE-ProRule" id="PRU00285"/>
    </source>
</evidence>
<dbReference type="AlphaFoldDB" id="A0A914PBX2"/>
<dbReference type="Pfam" id="PF00011">
    <property type="entry name" value="HSP20"/>
    <property type="match status" value="1"/>
</dbReference>
<feature type="compositionally biased region" description="Basic and acidic residues" evidence="3">
    <location>
        <begin position="192"/>
        <end position="208"/>
    </location>
</feature>
<feature type="compositionally biased region" description="Polar residues" evidence="3">
    <location>
        <begin position="140"/>
        <end position="152"/>
    </location>
</feature>
<feature type="compositionally biased region" description="Basic and acidic residues" evidence="3">
    <location>
        <begin position="153"/>
        <end position="164"/>
    </location>
</feature>
<dbReference type="InterPro" id="IPR008978">
    <property type="entry name" value="HSP20-like_chaperone"/>
</dbReference>
<dbReference type="SUPFAM" id="SSF49764">
    <property type="entry name" value="HSP20-like chaperones"/>
    <property type="match status" value="1"/>
</dbReference>
<dbReference type="Proteomes" id="UP000887578">
    <property type="component" value="Unplaced"/>
</dbReference>
<evidence type="ECO:0000259" key="4">
    <source>
        <dbReference type="PROSITE" id="PS01031"/>
    </source>
</evidence>
<comment type="similarity">
    <text evidence="1 2">Belongs to the small heat shock protein (HSP20) family.</text>
</comment>
<feature type="domain" description="SHSP" evidence="4">
    <location>
        <begin position="50"/>
        <end position="153"/>
    </location>
</feature>
<name>A0A914PBX2_9BILA</name>
<protein>
    <submittedName>
        <fullName evidence="6">SHSP domain-containing protein</fullName>
    </submittedName>
</protein>
<sequence>MAIFIHHPISRRCNPRFIYGDDPFEEEEHPILAWNHRPSFIPTPTMIVPDLIPSIAKTVEDSIKNENGKFEIKCSIPGFLPEELKLDLDGDKLILTGEKKSSTSFQRIERIFCIPSGVKKETIKCEFDPTLNQLCIEADSPNSPKINSSIESKNQESIETKKEGASVNDEPMETTTTNTASESQSMINEEAEGSKSPEAIKGKDYIERETDEGIEIDTTVSAS</sequence>
<evidence type="ECO:0000313" key="5">
    <source>
        <dbReference type="Proteomes" id="UP000887578"/>
    </source>
</evidence>
<dbReference type="PROSITE" id="PS01031">
    <property type="entry name" value="SHSP"/>
    <property type="match status" value="1"/>
</dbReference>
<dbReference type="Gene3D" id="2.60.40.790">
    <property type="match status" value="1"/>
</dbReference>
<evidence type="ECO:0000256" key="3">
    <source>
        <dbReference type="SAM" id="MobiDB-lite"/>
    </source>
</evidence>
<accession>A0A914PBX2</accession>